<dbReference type="InterPro" id="IPR004527">
    <property type="entry name" value="Glu-tRNA-ligase_bac/mito"/>
</dbReference>
<dbReference type="KEGG" id="mai:MICA_1572"/>
<dbReference type="InterPro" id="IPR000924">
    <property type="entry name" value="Glu/Gln-tRNA-synth"/>
</dbReference>
<dbReference type="AlphaFoldDB" id="G2KPR9"/>
<dbReference type="InterPro" id="IPR049940">
    <property type="entry name" value="GluQ/Sye"/>
</dbReference>
<dbReference type="PRINTS" id="PR00987">
    <property type="entry name" value="TRNASYNTHGLU"/>
</dbReference>
<dbReference type="HAMAP" id="MF_00022">
    <property type="entry name" value="Glu_tRNA_synth_type1"/>
    <property type="match status" value="1"/>
</dbReference>
<evidence type="ECO:0000256" key="6">
    <source>
        <dbReference type="ARBA" id="ARBA00023146"/>
    </source>
</evidence>
<dbReference type="InterPro" id="IPR045462">
    <property type="entry name" value="aa-tRNA-synth_I_cd-bd"/>
</dbReference>
<dbReference type="HOGENOM" id="CLU_015768_6_1_5"/>
<evidence type="ECO:0000313" key="10">
    <source>
        <dbReference type="EMBL" id="AEP09888.1"/>
    </source>
</evidence>
<comment type="subcellular location">
    <subcellularLocation>
        <location evidence="7">Cytoplasm</location>
    </subcellularLocation>
</comment>
<evidence type="ECO:0000313" key="11">
    <source>
        <dbReference type="Proteomes" id="UP000009286"/>
    </source>
</evidence>
<dbReference type="GO" id="GO:0008270">
    <property type="term" value="F:zinc ion binding"/>
    <property type="evidence" value="ECO:0007669"/>
    <property type="project" value="InterPro"/>
</dbReference>
<dbReference type="PROSITE" id="PS00178">
    <property type="entry name" value="AA_TRNA_LIGASE_I"/>
    <property type="match status" value="1"/>
</dbReference>
<dbReference type="SUPFAM" id="SSF52374">
    <property type="entry name" value="Nucleotidylyl transferase"/>
    <property type="match status" value="1"/>
</dbReference>
<comment type="subunit">
    <text evidence="7">Monomer.</text>
</comment>
<dbReference type="STRING" id="856793.MICA_1572"/>
<dbReference type="GO" id="GO:0005737">
    <property type="term" value="C:cytoplasm"/>
    <property type="evidence" value="ECO:0007669"/>
    <property type="project" value="UniProtKB-SubCell"/>
</dbReference>
<dbReference type="GO" id="GO:0004818">
    <property type="term" value="F:glutamate-tRNA ligase activity"/>
    <property type="evidence" value="ECO:0007669"/>
    <property type="project" value="UniProtKB-UniRule"/>
</dbReference>
<protein>
    <recommendedName>
        <fullName evidence="7">Glutamate--tRNA ligase</fullName>
        <ecNumber evidence="7">6.1.1.17</ecNumber>
    </recommendedName>
    <alternativeName>
        <fullName evidence="7">Glutamyl-tRNA synthetase</fullName>
        <shortName evidence="7">GluRS</shortName>
    </alternativeName>
</protein>
<evidence type="ECO:0000256" key="5">
    <source>
        <dbReference type="ARBA" id="ARBA00022917"/>
    </source>
</evidence>
<feature type="binding site" evidence="7">
    <location>
        <position position="243"/>
    </location>
    <ligand>
        <name>ATP</name>
        <dbReference type="ChEBI" id="CHEBI:30616"/>
    </ligand>
</feature>
<dbReference type="InterPro" id="IPR020751">
    <property type="entry name" value="aa-tRNA-synth_I_codon-bd_sub2"/>
</dbReference>
<dbReference type="InterPro" id="IPR001412">
    <property type="entry name" value="aa-tRNA-synth_I_CS"/>
</dbReference>
<dbReference type="InterPro" id="IPR014729">
    <property type="entry name" value="Rossmann-like_a/b/a_fold"/>
</dbReference>
<dbReference type="Pfam" id="PF19269">
    <property type="entry name" value="Anticodon_2"/>
    <property type="match status" value="1"/>
</dbReference>
<name>G2KPR9_MICAA</name>
<dbReference type="eggNOG" id="COG0008">
    <property type="taxonomic scope" value="Bacteria"/>
</dbReference>
<dbReference type="Pfam" id="PF00749">
    <property type="entry name" value="tRNA-synt_1c"/>
    <property type="match status" value="1"/>
</dbReference>
<dbReference type="Gene3D" id="1.10.10.350">
    <property type="match status" value="1"/>
</dbReference>
<dbReference type="EC" id="6.1.1.17" evidence="7"/>
<dbReference type="PANTHER" id="PTHR43311:SF2">
    <property type="entry name" value="GLUTAMATE--TRNA LIGASE, MITOCHONDRIAL-RELATED"/>
    <property type="match status" value="1"/>
</dbReference>
<feature type="domain" description="Aminoacyl-tRNA synthetase class I anticodon-binding" evidence="9">
    <location>
        <begin position="377"/>
        <end position="443"/>
    </location>
</feature>
<gene>
    <name evidence="7" type="primary">gltX</name>
    <name evidence="10" type="ordered locus">MICA_1572</name>
</gene>
<evidence type="ECO:0000259" key="9">
    <source>
        <dbReference type="Pfam" id="PF19269"/>
    </source>
</evidence>
<dbReference type="RefSeq" id="WP_014103111.1">
    <property type="nucleotide sequence ID" value="NC_016026.1"/>
</dbReference>
<dbReference type="InterPro" id="IPR008925">
    <property type="entry name" value="aa_tRNA-synth_I_cd-bd_sf"/>
</dbReference>
<dbReference type="EMBL" id="CP002382">
    <property type="protein sequence ID" value="AEP09888.1"/>
    <property type="molecule type" value="Genomic_DNA"/>
</dbReference>
<dbReference type="CDD" id="cd00808">
    <property type="entry name" value="GluRS_core"/>
    <property type="match status" value="1"/>
</dbReference>
<dbReference type="Proteomes" id="UP000009286">
    <property type="component" value="Chromosome"/>
</dbReference>
<comment type="caution">
    <text evidence="7">Lacks conserved residue(s) required for the propagation of feature annotation.</text>
</comment>
<evidence type="ECO:0000256" key="1">
    <source>
        <dbReference type="ARBA" id="ARBA00007894"/>
    </source>
</evidence>
<reference evidence="10 11" key="1">
    <citation type="journal article" date="2011" name="BMC Genomics">
        <title>Genomic insights into an obligate epibiotic bacterial predator: Micavibrio aeruginosavorus ARL-13.</title>
        <authorList>
            <person name="Wang Z."/>
            <person name="Kadouri D."/>
            <person name="Wu M."/>
        </authorList>
    </citation>
    <scope>NUCLEOTIDE SEQUENCE [LARGE SCALE GENOMIC DNA]</scope>
    <source>
        <strain evidence="10 11">ARL-13</strain>
    </source>
</reference>
<organism evidence="10 11">
    <name type="scientific">Micavibrio aeruginosavorus (strain ARL-13)</name>
    <dbReference type="NCBI Taxonomy" id="856793"/>
    <lineage>
        <taxon>Bacteria</taxon>
        <taxon>Pseudomonadati</taxon>
        <taxon>Bdellovibrionota</taxon>
        <taxon>Bdellovibrionia</taxon>
        <taxon>Bdellovibrionales</taxon>
        <taxon>Pseudobdellovibrionaceae</taxon>
        <taxon>Micavibrio</taxon>
    </lineage>
</organism>
<evidence type="ECO:0000256" key="7">
    <source>
        <dbReference type="HAMAP-Rule" id="MF_00022"/>
    </source>
</evidence>
<evidence type="ECO:0000256" key="2">
    <source>
        <dbReference type="ARBA" id="ARBA00022598"/>
    </source>
</evidence>
<feature type="domain" description="Glutamyl/glutaminyl-tRNA synthetase class Ib catalytic" evidence="8">
    <location>
        <begin position="3"/>
        <end position="307"/>
    </location>
</feature>
<keyword evidence="7" id="KW-0963">Cytoplasm</keyword>
<dbReference type="InterPro" id="IPR020058">
    <property type="entry name" value="Glu/Gln-tRNA-synth_Ib_cat-dom"/>
</dbReference>
<keyword evidence="5 7" id="KW-0648">Protein biosynthesis</keyword>
<dbReference type="OrthoDB" id="9807503at2"/>
<comment type="catalytic activity">
    <reaction evidence="7">
        <text>tRNA(Glu) + L-glutamate + ATP = L-glutamyl-tRNA(Glu) + AMP + diphosphate</text>
        <dbReference type="Rhea" id="RHEA:23540"/>
        <dbReference type="Rhea" id="RHEA-COMP:9663"/>
        <dbReference type="Rhea" id="RHEA-COMP:9680"/>
        <dbReference type="ChEBI" id="CHEBI:29985"/>
        <dbReference type="ChEBI" id="CHEBI:30616"/>
        <dbReference type="ChEBI" id="CHEBI:33019"/>
        <dbReference type="ChEBI" id="CHEBI:78442"/>
        <dbReference type="ChEBI" id="CHEBI:78520"/>
        <dbReference type="ChEBI" id="CHEBI:456215"/>
        <dbReference type="EC" id="6.1.1.17"/>
    </reaction>
</comment>
<evidence type="ECO:0000259" key="8">
    <source>
        <dbReference type="Pfam" id="PF00749"/>
    </source>
</evidence>
<keyword evidence="4 7" id="KW-0067">ATP-binding</keyword>
<accession>G2KPR9</accession>
<evidence type="ECO:0000256" key="4">
    <source>
        <dbReference type="ARBA" id="ARBA00022840"/>
    </source>
</evidence>
<evidence type="ECO:0000256" key="3">
    <source>
        <dbReference type="ARBA" id="ARBA00022741"/>
    </source>
</evidence>
<dbReference type="NCBIfam" id="TIGR00464">
    <property type="entry name" value="gltX_bact"/>
    <property type="match status" value="1"/>
</dbReference>
<comment type="function">
    <text evidence="7">Catalyzes the attachment of glutamate to tRNA(Glu) in a two-step reaction: glutamate is first activated by ATP to form Glu-AMP and then transferred to the acceptor end of tRNA(Glu).</text>
</comment>
<sequence>MSVRVRFAPSPTGYLHVGNVRAAIVTWLFARKNGGSFLLRIDDTDVERSKPEYEADIEAAMNWLGLNWDDHARQRDRGDRYNAVIEQLKSNGRLYACYETADELALKRKTLLSRGLPPIYDRAALNLTDEQKAKFEAEGRKPHWRFKMNPTSIEWDDLVRGAVKFDGALVSDPVLIREDGTPLYHLCSVIDDIDYKITHVVRGEDHVSNTAMHVQMFEAIGAPVPQFAHLPMISDSEGGKLSKRLGSLSVRDLRENEKLEPMAIISLMSRLGSADPIEPFTSIQPLIDQFDMSKFSKGAPKFDMEELLRLNAKIVHELSFASVKDRLAAMGLKDLDENFWNAVRPNLDRMSDVQDWWNVANGPVEPIINDSDFAAQAAELLPAAPWDGTTWKAWTEAVKAATGRKGKDLFMPLRQALTGMDHGPELAVLLPLIGPDKARQRLTAKRAAA</sequence>
<keyword evidence="3 7" id="KW-0547">Nucleotide-binding</keyword>
<proteinExistence type="inferred from homology"/>
<dbReference type="GO" id="GO:0005524">
    <property type="term" value="F:ATP binding"/>
    <property type="evidence" value="ECO:0007669"/>
    <property type="project" value="UniProtKB-UniRule"/>
</dbReference>
<dbReference type="PANTHER" id="PTHR43311">
    <property type="entry name" value="GLUTAMATE--TRNA LIGASE"/>
    <property type="match status" value="1"/>
</dbReference>
<dbReference type="Gene3D" id="3.40.50.620">
    <property type="entry name" value="HUPs"/>
    <property type="match status" value="1"/>
</dbReference>
<dbReference type="SUPFAM" id="SSF48163">
    <property type="entry name" value="An anticodon-binding domain of class I aminoacyl-tRNA synthetases"/>
    <property type="match status" value="1"/>
</dbReference>
<keyword evidence="11" id="KW-1185">Reference proteome</keyword>
<keyword evidence="2 7" id="KW-0436">Ligase</keyword>
<feature type="short sequence motif" description="'KMSKS' region" evidence="7">
    <location>
        <begin position="240"/>
        <end position="244"/>
    </location>
</feature>
<comment type="similarity">
    <text evidence="1 7">Belongs to the class-I aminoacyl-tRNA synthetase family. Glutamate--tRNA ligase type 1 subfamily.</text>
</comment>
<dbReference type="GO" id="GO:0006424">
    <property type="term" value="P:glutamyl-tRNA aminoacylation"/>
    <property type="evidence" value="ECO:0007669"/>
    <property type="project" value="UniProtKB-UniRule"/>
</dbReference>
<dbReference type="InterPro" id="IPR033910">
    <property type="entry name" value="GluRS_core"/>
</dbReference>
<keyword evidence="6 7" id="KW-0030">Aminoacyl-tRNA synthetase</keyword>
<dbReference type="GO" id="GO:0000049">
    <property type="term" value="F:tRNA binding"/>
    <property type="evidence" value="ECO:0007669"/>
    <property type="project" value="InterPro"/>
</dbReference>
<feature type="short sequence motif" description="'HIGH' region" evidence="7">
    <location>
        <begin position="9"/>
        <end position="19"/>
    </location>
</feature>